<evidence type="ECO:0000256" key="5">
    <source>
        <dbReference type="ARBA" id="ARBA00022884"/>
    </source>
</evidence>
<dbReference type="GO" id="GO:0019843">
    <property type="term" value="F:rRNA binding"/>
    <property type="evidence" value="ECO:0007669"/>
    <property type="project" value="UniProtKB-UniRule"/>
</dbReference>
<dbReference type="GO" id="GO:0006298">
    <property type="term" value="P:mismatch repair"/>
    <property type="evidence" value="ECO:0007669"/>
    <property type="project" value="InterPro"/>
</dbReference>
<evidence type="ECO:0000256" key="3">
    <source>
        <dbReference type="ARBA" id="ARBA00022801"/>
    </source>
</evidence>
<dbReference type="InterPro" id="IPR027417">
    <property type="entry name" value="P-loop_NTPase"/>
</dbReference>
<dbReference type="Pfam" id="PF01713">
    <property type="entry name" value="Smr"/>
    <property type="match status" value="1"/>
</dbReference>
<dbReference type="InterPro" id="IPR046893">
    <property type="entry name" value="MSSS"/>
</dbReference>
<dbReference type="EMBL" id="CP001230">
    <property type="protein sequence ID" value="ACO03094.1"/>
    <property type="molecule type" value="Genomic_DNA"/>
</dbReference>
<feature type="binding site" evidence="7">
    <location>
        <begin position="340"/>
        <end position="347"/>
    </location>
    <ligand>
        <name>ATP</name>
        <dbReference type="ChEBI" id="CHEBI:30616"/>
    </ligand>
</feature>
<dbReference type="PROSITE" id="PS50828">
    <property type="entry name" value="SMR"/>
    <property type="match status" value="1"/>
</dbReference>
<dbReference type="InterPro" id="IPR036187">
    <property type="entry name" value="DNA_mismatch_repair_MutS_sf"/>
</dbReference>
<dbReference type="InterPro" id="IPR007696">
    <property type="entry name" value="DNA_mismatch_repair_MutS_core"/>
</dbReference>
<dbReference type="GO" id="GO:0005524">
    <property type="term" value="F:ATP binding"/>
    <property type="evidence" value="ECO:0007669"/>
    <property type="project" value="UniProtKB-UniRule"/>
</dbReference>
<dbReference type="PaxDb" id="123214-PERMA_1550"/>
<dbReference type="SUPFAM" id="SSF160443">
    <property type="entry name" value="SMR domain-like"/>
    <property type="match status" value="1"/>
</dbReference>
<comment type="similarity">
    <text evidence="7">Belongs to the DNA mismatch repair MutS family. MutS2 subfamily.</text>
</comment>
<dbReference type="InterPro" id="IPR045076">
    <property type="entry name" value="MutS"/>
</dbReference>
<dbReference type="SMART" id="SM00533">
    <property type="entry name" value="MUTSd"/>
    <property type="match status" value="1"/>
</dbReference>
<organism evidence="10 11">
    <name type="scientific">Persephonella marina (strain DSM 14350 / EX-H1)</name>
    <dbReference type="NCBI Taxonomy" id="123214"/>
    <lineage>
        <taxon>Bacteria</taxon>
        <taxon>Pseudomonadati</taxon>
        <taxon>Aquificota</taxon>
        <taxon>Aquificia</taxon>
        <taxon>Aquificales</taxon>
        <taxon>Hydrogenothermaceae</taxon>
        <taxon>Persephonella</taxon>
    </lineage>
</organism>
<dbReference type="HOGENOM" id="CLU_011252_2_1_0"/>
<dbReference type="GO" id="GO:0004519">
    <property type="term" value="F:endonuclease activity"/>
    <property type="evidence" value="ECO:0007669"/>
    <property type="project" value="UniProtKB-UniRule"/>
</dbReference>
<dbReference type="KEGG" id="pmx:PERMA_1550"/>
<dbReference type="GO" id="GO:0030983">
    <property type="term" value="F:mismatched DNA binding"/>
    <property type="evidence" value="ECO:0007669"/>
    <property type="project" value="InterPro"/>
</dbReference>
<dbReference type="eggNOG" id="COG1193">
    <property type="taxonomic scope" value="Bacteria"/>
</dbReference>
<dbReference type="GO" id="GO:0045910">
    <property type="term" value="P:negative regulation of DNA recombination"/>
    <property type="evidence" value="ECO:0007669"/>
    <property type="project" value="InterPro"/>
</dbReference>
<evidence type="ECO:0000256" key="6">
    <source>
        <dbReference type="ARBA" id="ARBA00023125"/>
    </source>
</evidence>
<dbReference type="PANTHER" id="PTHR48466:SF2">
    <property type="entry name" value="OS10G0509000 PROTEIN"/>
    <property type="match status" value="1"/>
</dbReference>
<comment type="function">
    <text evidence="7">Acts as a ribosome collision sensor, splitting the ribosome into its 2 subunits. Detects stalled/collided 70S ribosomes which it binds and splits by an ATP-hydrolysis driven conformational change. Acts upstream of the ribosome quality control system (RQC), a ribosome-associated complex that mediates the extraction of incompletely synthesized nascent chains from stalled ribosomes and their subsequent degradation. Probably generates substrates for RQC.</text>
</comment>
<dbReference type="Proteomes" id="UP000001366">
    <property type="component" value="Chromosome"/>
</dbReference>
<proteinExistence type="inferred from homology"/>
<reference evidence="10 11" key="1">
    <citation type="journal article" date="2009" name="J. Bacteriol.">
        <title>Complete and draft genome sequences of six members of the Aquificales.</title>
        <authorList>
            <person name="Reysenbach A.L."/>
            <person name="Hamamura N."/>
            <person name="Podar M."/>
            <person name="Griffiths E."/>
            <person name="Ferreira S."/>
            <person name="Hochstein R."/>
            <person name="Heidelberg J."/>
            <person name="Johnson J."/>
            <person name="Mead D."/>
            <person name="Pohorille A."/>
            <person name="Sarmiento M."/>
            <person name="Schweighofer K."/>
            <person name="Seshadri R."/>
            <person name="Voytek M.A."/>
        </authorList>
    </citation>
    <scope>NUCLEOTIDE SEQUENCE [LARGE SCALE GENOMIC DNA]</scope>
    <source>
        <strain evidence="11">DSM 14350 / EX-H1</strain>
    </source>
</reference>
<dbReference type="InterPro" id="IPR036063">
    <property type="entry name" value="Smr_dom_sf"/>
</dbReference>
<keyword evidence="4 7" id="KW-0067">ATP-binding</keyword>
<dbReference type="EC" id="3.6.4.-" evidence="7"/>
<dbReference type="SMART" id="SM00463">
    <property type="entry name" value="SMR"/>
    <property type="match status" value="1"/>
</dbReference>
<dbReference type="GO" id="GO:0140664">
    <property type="term" value="F:ATP-dependent DNA damage sensor activity"/>
    <property type="evidence" value="ECO:0007669"/>
    <property type="project" value="InterPro"/>
</dbReference>
<protein>
    <recommendedName>
        <fullName evidence="7">Endonuclease MutS2</fullName>
        <ecNumber evidence="7">3.1.-.-</ecNumber>
    </recommendedName>
    <alternativeName>
        <fullName evidence="7">Ribosome-associated protein quality control-upstream factor</fullName>
        <shortName evidence="7">RQC-upstream factor</shortName>
        <shortName evidence="7">RqcU</shortName>
        <ecNumber evidence="7">3.6.4.-</ecNumber>
    </alternativeName>
</protein>
<dbReference type="GO" id="GO:0016887">
    <property type="term" value="F:ATP hydrolysis activity"/>
    <property type="evidence" value="ECO:0007669"/>
    <property type="project" value="InterPro"/>
</dbReference>
<comment type="subunit">
    <text evidence="7">Homodimer. Binds to stalled ribosomes, contacting rRNA.</text>
</comment>
<dbReference type="Pfam" id="PF20297">
    <property type="entry name" value="MSSS"/>
    <property type="match status" value="1"/>
</dbReference>
<sequence length="777" mass="89846">MLREMVKIREKDINLVEYDRFLEKLSELTVNEKTKEKIKKLRPLTEKNDVLKAVSVTDDFIDIVNKEGYFPLTEYPDIEEAIGLLSIEESILSPKEILDIGKILKISRDIKKVLSPYIKERENIQPLYRDLFSSREIERIIEDSIDPSGMVKDSASRDLLQIRKSIKEVEKTLISILENIINSHKYQDVIQERIITVRKDRYVIPVKQNFSSKIKGIIHDRSSSGQTVYIEPVNVVELNNRLSDLKIREHIEIRKILKFLTDILRNRLTDIRKTFDAVINFDYLYTVYKFSSEYKGVFPGVSDQLNLIEARHPLFLMNSKDFVPVDIKIEKSKKGLVITGPNTGGKTVTLKTAGLLSMIFQTGIPIPVSEGSEIPVFDWVYADIGDMQSIEQNLSTYSAHIKNIQEILERITERSLVLLDELIPGTDPDEGSAIGIGIMEKIKEKNAYCMITTHFKQIKMFALSDDYFEVASVGFDRENLTPTYSIHYRSVGQSMAFYIAERLGFDADILHRARRYLSESSLKLSEAIEKLERYKEAYEKEHSELVRLKKQLKMDQERYSKLVKELEEEKKKRWRSATKEVEEYIENLRKEGYRILDEIKKKPTGKELERFIIQKKRDIEGIIPEEDQSAESIDIGDNVKIKGKSTVGEVISVREDRANVNFNGIKIWVKLSELEKVEKEKKDKEKRFKIRKSVTPVGKPEIKLIGKTKEEALRELSDFIDKAVVEGFTTLRIIHGYGSGILRKAVREYLDRLPYNISYEDAPYHEGGMGVTVVHIK</sequence>
<comment type="function">
    <text evidence="7">Endonuclease that is involved in the suppression of homologous recombination and thus may have a key role in the control of bacterial genetic diversity.</text>
</comment>
<keyword evidence="5 7" id="KW-0694">RNA-binding</keyword>
<evidence type="ECO:0000256" key="4">
    <source>
        <dbReference type="ARBA" id="ARBA00022840"/>
    </source>
</evidence>
<dbReference type="InterPro" id="IPR002625">
    <property type="entry name" value="Smr_dom"/>
</dbReference>
<dbReference type="AlphaFoldDB" id="C0QRM1"/>
<dbReference type="HAMAP" id="MF_00092">
    <property type="entry name" value="MutS2"/>
    <property type="match status" value="1"/>
</dbReference>
<dbReference type="PIRSF" id="PIRSF005814">
    <property type="entry name" value="MutS_YshD"/>
    <property type="match status" value="1"/>
</dbReference>
<keyword evidence="6 7" id="KW-0238">DNA-binding</keyword>
<feature type="domain" description="Smr" evidence="9">
    <location>
        <begin position="702"/>
        <end position="777"/>
    </location>
</feature>
<evidence type="ECO:0000259" key="9">
    <source>
        <dbReference type="PROSITE" id="PS50828"/>
    </source>
</evidence>
<dbReference type="SUPFAM" id="SSF52540">
    <property type="entry name" value="P-loop containing nucleoside triphosphate hydrolases"/>
    <property type="match status" value="1"/>
</dbReference>
<dbReference type="Pfam" id="PF00488">
    <property type="entry name" value="MutS_V"/>
    <property type="match status" value="1"/>
</dbReference>
<dbReference type="NCBIfam" id="TIGR01069">
    <property type="entry name" value="mutS2"/>
    <property type="match status" value="1"/>
</dbReference>
<dbReference type="Gene3D" id="3.30.1370.110">
    <property type="match status" value="1"/>
</dbReference>
<keyword evidence="7" id="KW-0255">Endonuclease</keyword>
<dbReference type="Gene3D" id="3.40.50.300">
    <property type="entry name" value="P-loop containing nucleotide triphosphate hydrolases"/>
    <property type="match status" value="1"/>
</dbReference>
<evidence type="ECO:0000256" key="7">
    <source>
        <dbReference type="HAMAP-Rule" id="MF_00092"/>
    </source>
</evidence>
<dbReference type="InterPro" id="IPR005747">
    <property type="entry name" value="MutS2"/>
</dbReference>
<dbReference type="GO" id="GO:0043023">
    <property type="term" value="F:ribosomal large subunit binding"/>
    <property type="evidence" value="ECO:0007669"/>
    <property type="project" value="UniProtKB-UniRule"/>
</dbReference>
<keyword evidence="7" id="KW-0540">Nuclease</keyword>
<dbReference type="RefSeq" id="WP_012675333.1">
    <property type="nucleotide sequence ID" value="NC_012440.1"/>
</dbReference>
<keyword evidence="11" id="KW-1185">Reference proteome</keyword>
<dbReference type="STRING" id="123214.PERMA_1550"/>
<evidence type="ECO:0000313" key="11">
    <source>
        <dbReference type="Proteomes" id="UP000001366"/>
    </source>
</evidence>
<evidence type="ECO:0000313" key="10">
    <source>
        <dbReference type="EMBL" id="ACO03094.1"/>
    </source>
</evidence>
<dbReference type="EC" id="3.1.-.-" evidence="7"/>
<dbReference type="FunFam" id="3.40.50.300:FF:000830">
    <property type="entry name" value="Endonuclease MutS2"/>
    <property type="match status" value="1"/>
</dbReference>
<keyword evidence="3 7" id="KW-0378">Hydrolase</keyword>
<dbReference type="SUPFAM" id="SSF48334">
    <property type="entry name" value="DNA repair protein MutS, domain III"/>
    <property type="match status" value="1"/>
</dbReference>
<accession>C0QRM1</accession>
<evidence type="ECO:0000256" key="2">
    <source>
        <dbReference type="ARBA" id="ARBA00022741"/>
    </source>
</evidence>
<dbReference type="InterPro" id="IPR000432">
    <property type="entry name" value="DNA_mismatch_repair_MutS_C"/>
</dbReference>
<dbReference type="GO" id="GO:0072344">
    <property type="term" value="P:rescue of stalled ribosome"/>
    <property type="evidence" value="ECO:0007669"/>
    <property type="project" value="UniProtKB-UniRule"/>
</dbReference>
<gene>
    <name evidence="7" type="primary">mutS2</name>
    <name evidence="7" type="synonym">rqcU</name>
    <name evidence="10" type="ordered locus">PERMA_1550</name>
</gene>
<evidence type="ECO:0000256" key="8">
    <source>
        <dbReference type="SAM" id="Coils"/>
    </source>
</evidence>
<keyword evidence="2 7" id="KW-0547">Nucleotide-binding</keyword>
<dbReference type="SMART" id="SM00534">
    <property type="entry name" value="MUTSac"/>
    <property type="match status" value="1"/>
</dbReference>
<dbReference type="PANTHER" id="PTHR48466">
    <property type="entry name" value="OS10G0509000 PROTEIN-RELATED"/>
    <property type="match status" value="1"/>
</dbReference>
<evidence type="ECO:0000256" key="1">
    <source>
        <dbReference type="ARBA" id="ARBA00022730"/>
    </source>
</evidence>
<name>C0QRM1_PERMH</name>
<keyword evidence="1 7" id="KW-0699">rRNA-binding</keyword>
<feature type="coiled-coil region" evidence="8">
    <location>
        <begin position="517"/>
        <end position="591"/>
    </location>
</feature>
<keyword evidence="8" id="KW-0175">Coiled coil</keyword>